<keyword evidence="2" id="KW-1185">Reference proteome</keyword>
<evidence type="ECO:0000313" key="2">
    <source>
        <dbReference type="Proteomes" id="UP001062846"/>
    </source>
</evidence>
<dbReference type="EMBL" id="CM046395">
    <property type="protein sequence ID" value="KAI8542671.1"/>
    <property type="molecule type" value="Genomic_DNA"/>
</dbReference>
<organism evidence="1 2">
    <name type="scientific">Rhododendron molle</name>
    <name type="common">Chinese azalea</name>
    <name type="synonym">Azalea mollis</name>
    <dbReference type="NCBI Taxonomy" id="49168"/>
    <lineage>
        <taxon>Eukaryota</taxon>
        <taxon>Viridiplantae</taxon>
        <taxon>Streptophyta</taxon>
        <taxon>Embryophyta</taxon>
        <taxon>Tracheophyta</taxon>
        <taxon>Spermatophyta</taxon>
        <taxon>Magnoliopsida</taxon>
        <taxon>eudicotyledons</taxon>
        <taxon>Gunneridae</taxon>
        <taxon>Pentapetalae</taxon>
        <taxon>asterids</taxon>
        <taxon>Ericales</taxon>
        <taxon>Ericaceae</taxon>
        <taxon>Ericoideae</taxon>
        <taxon>Rhodoreae</taxon>
        <taxon>Rhododendron</taxon>
    </lineage>
</organism>
<evidence type="ECO:0000313" key="1">
    <source>
        <dbReference type="EMBL" id="KAI8542671.1"/>
    </source>
</evidence>
<dbReference type="Proteomes" id="UP001062846">
    <property type="component" value="Chromosome 8"/>
</dbReference>
<comment type="caution">
    <text evidence="1">The sequence shown here is derived from an EMBL/GenBank/DDBJ whole genome shotgun (WGS) entry which is preliminary data.</text>
</comment>
<protein>
    <submittedName>
        <fullName evidence="1">Uncharacterized protein</fullName>
    </submittedName>
</protein>
<proteinExistence type="predicted"/>
<gene>
    <name evidence="1" type="ORF">RHMOL_Rhmol08G0156500</name>
</gene>
<name>A0ACC0MPI0_RHOML</name>
<sequence>MVYRPIALKRARVTRKLRLEPTSSDEETETDIEALISRSKLSSSYSEKNFLKNIFMNLTFNPCLGKAKETPKEALFYEWKEKTIRKTKTLDELSPSDKVQETLPEKTPDLSITSFSHQEVLEPPPVQETFVFPVLSLFLTKSIVKEDLDIPALLSIFTEPIPPIPFQEFSISIELPTFANIVATLAQSRAKEHMQISKKDPFPNPLQVLEQGSLPSVSVPASTVFPARGFGRRDSNMITSSSDQLSELLAHNQFLYESIGKTTLKVEKLEARAFKTASHLSLFQTRRDKLEELNKRMKWLKEEMQRVRDEIYEVSTDFQALEDEALRGQSVLPLLIPSL</sequence>
<reference evidence="1" key="1">
    <citation type="submission" date="2022-02" db="EMBL/GenBank/DDBJ databases">
        <title>Plant Genome Project.</title>
        <authorList>
            <person name="Zhang R.-G."/>
        </authorList>
    </citation>
    <scope>NUCLEOTIDE SEQUENCE</scope>
    <source>
        <strain evidence="1">AT1</strain>
    </source>
</reference>
<accession>A0ACC0MPI0</accession>